<accession>A0A450UHQ3</accession>
<reference evidence="1" key="1">
    <citation type="submission" date="2019-02" db="EMBL/GenBank/DDBJ databases">
        <authorList>
            <person name="Gruber-Vodicka R. H."/>
            <person name="Seah K. B. B."/>
        </authorList>
    </citation>
    <scope>NUCLEOTIDE SEQUENCE</scope>
    <source>
        <strain evidence="1">BECK_M7</strain>
    </source>
</reference>
<evidence type="ECO:0008006" key="2">
    <source>
        <dbReference type="Google" id="ProtNLM"/>
    </source>
</evidence>
<evidence type="ECO:0000313" key="1">
    <source>
        <dbReference type="EMBL" id="VFJ92066.1"/>
    </source>
</evidence>
<dbReference type="AlphaFoldDB" id="A0A450UHQ3"/>
<name>A0A450UHQ3_9GAMM</name>
<gene>
    <name evidence="1" type="ORF">BECKLFY1418B_GA0070995_10316</name>
</gene>
<organism evidence="1">
    <name type="scientific">Candidatus Kentrum sp. LFY</name>
    <dbReference type="NCBI Taxonomy" id="2126342"/>
    <lineage>
        <taxon>Bacteria</taxon>
        <taxon>Pseudomonadati</taxon>
        <taxon>Pseudomonadota</taxon>
        <taxon>Gammaproteobacteria</taxon>
        <taxon>Candidatus Kentrum</taxon>
    </lineage>
</organism>
<sequence length="222" mass="25834">MKSSFYYQGHYLNIADKIKEYINSCPDFLSHRTAHSPRAVGDAVESLISEKFDLFLQEWCSEYSKDFARRAMADLAFTDKEGFYSIIDVKTHKEDTKFNMPNLTSVERLARFYESDLNVFSLILIKYSIQGTKLTVSEVTFSPIEFLDWGCLTIGALGWGQIQISDSNNIRLIDGYSRKEWMIELCDTMLSFYPKEILKIKDRIGHFQDIKAHWESREDAWG</sequence>
<proteinExistence type="predicted"/>
<protein>
    <recommendedName>
        <fullName evidence="2">Restriction endonuclease</fullName>
    </recommendedName>
</protein>
<dbReference type="EMBL" id="CAADFF010000031">
    <property type="protein sequence ID" value="VFJ92066.1"/>
    <property type="molecule type" value="Genomic_DNA"/>
</dbReference>